<evidence type="ECO:0008006" key="9">
    <source>
        <dbReference type="Google" id="ProtNLM"/>
    </source>
</evidence>
<dbReference type="InterPro" id="IPR001478">
    <property type="entry name" value="PDZ"/>
</dbReference>
<dbReference type="EMBL" id="CALNXI010000482">
    <property type="protein sequence ID" value="CAH3027972.1"/>
    <property type="molecule type" value="Genomic_DNA"/>
</dbReference>
<dbReference type="PROSITE" id="PS51180">
    <property type="entry name" value="BRO1"/>
    <property type="match status" value="1"/>
</dbReference>
<proteinExistence type="inferred from homology"/>
<feature type="domain" description="BRO1" evidence="5">
    <location>
        <begin position="122"/>
        <end position="521"/>
    </location>
</feature>
<accession>A0ABN8ME51</accession>
<comment type="similarity">
    <text evidence="1">Belongs to the RHPN family.</text>
</comment>
<evidence type="ECO:0000259" key="4">
    <source>
        <dbReference type="PROSITE" id="PS50106"/>
    </source>
</evidence>
<name>A0ABN8ME51_9CNID</name>
<protein>
    <recommendedName>
        <fullName evidence="9">Rhophilin-2</fullName>
    </recommendedName>
</protein>
<dbReference type="SMART" id="SM00742">
    <property type="entry name" value="Hr1"/>
    <property type="match status" value="1"/>
</dbReference>
<evidence type="ECO:0000256" key="1">
    <source>
        <dbReference type="ARBA" id="ARBA00010369"/>
    </source>
</evidence>
<dbReference type="Gene3D" id="2.30.42.10">
    <property type="match status" value="1"/>
</dbReference>
<organism evidence="7 8">
    <name type="scientific">Porites evermanni</name>
    <dbReference type="NCBI Taxonomy" id="104178"/>
    <lineage>
        <taxon>Eukaryota</taxon>
        <taxon>Metazoa</taxon>
        <taxon>Cnidaria</taxon>
        <taxon>Anthozoa</taxon>
        <taxon>Hexacorallia</taxon>
        <taxon>Scleractinia</taxon>
        <taxon>Fungiina</taxon>
        <taxon>Poritidae</taxon>
        <taxon>Porites</taxon>
    </lineage>
</organism>
<keyword evidence="8" id="KW-1185">Reference proteome</keyword>
<dbReference type="InterPro" id="IPR011072">
    <property type="entry name" value="HR1_rho-bd"/>
</dbReference>
<evidence type="ECO:0000256" key="3">
    <source>
        <dbReference type="SAM" id="MobiDB-lite"/>
    </source>
</evidence>
<dbReference type="SMART" id="SM00228">
    <property type="entry name" value="PDZ"/>
    <property type="match status" value="1"/>
</dbReference>
<evidence type="ECO:0000313" key="7">
    <source>
        <dbReference type="EMBL" id="CAH3027972.1"/>
    </source>
</evidence>
<dbReference type="SMART" id="SM01041">
    <property type="entry name" value="BRO1"/>
    <property type="match status" value="1"/>
</dbReference>
<evidence type="ECO:0000259" key="5">
    <source>
        <dbReference type="PROSITE" id="PS51180"/>
    </source>
</evidence>
<dbReference type="InterPro" id="IPR047138">
    <property type="entry name" value="RHPN1_2"/>
</dbReference>
<feature type="domain" description="REM-1" evidence="6">
    <location>
        <begin position="33"/>
        <end position="110"/>
    </location>
</feature>
<dbReference type="Pfam" id="PF02185">
    <property type="entry name" value="HR1"/>
    <property type="match status" value="1"/>
</dbReference>
<dbReference type="SUPFAM" id="SSF50156">
    <property type="entry name" value="PDZ domain-like"/>
    <property type="match status" value="1"/>
</dbReference>
<feature type="compositionally biased region" description="Low complexity" evidence="3">
    <location>
        <begin position="622"/>
        <end position="658"/>
    </location>
</feature>
<dbReference type="Pfam" id="PF17820">
    <property type="entry name" value="PDZ_6"/>
    <property type="match status" value="1"/>
</dbReference>
<evidence type="ECO:0000313" key="8">
    <source>
        <dbReference type="Proteomes" id="UP001159427"/>
    </source>
</evidence>
<dbReference type="InterPro" id="IPR038499">
    <property type="entry name" value="BRO1_sf"/>
</dbReference>
<dbReference type="InterPro" id="IPR041489">
    <property type="entry name" value="PDZ_6"/>
</dbReference>
<feature type="domain" description="PDZ" evidence="4">
    <location>
        <begin position="520"/>
        <end position="597"/>
    </location>
</feature>
<dbReference type="Pfam" id="PF03097">
    <property type="entry name" value="BRO1"/>
    <property type="match status" value="1"/>
</dbReference>
<dbReference type="Proteomes" id="UP001159427">
    <property type="component" value="Unassembled WGS sequence"/>
</dbReference>
<dbReference type="Gene3D" id="1.10.287.160">
    <property type="entry name" value="HR1 repeat"/>
    <property type="match status" value="1"/>
</dbReference>
<sequence length="675" mass="75453">MATDLMAVSSDSSVLKKERANSISVVQDDGEFGARQTSARWKLQHKRQVLNHKIFRQTKLRDGAENLMKALRLTNDRKTKLAVKTELSFANSQLDLLKEELEGINSTFDVYQFDRSVEHQIPLIAVGLRETKDLEFKANFKDVILYHYGEAPDDYEKELELFENLRKEAVCKVSRDEGGIHALFSYYNQLYFVEKKFFPQRKGVAMPVYFHWFDMTTGLPKIQRSLAFEKASILFNIGSIWSQIGAKQDRRTQEGLTKAIDVFQKAAGVFRFIKDNFINSPSADLTPELMDMLMAVMLAQAQVCRWEERLLEGIESKLADMVSAAQECAEVSNRYKRAQMMMNAGICLSCVPSSWKNLMSVMCLHYKALSHYYVADGLLKSVGTPSDEEQKEIVMSLLYTSQPDGNATRQKQAKAHLHSALKLHEEAMKARQICRHCRKIAGLHKALQEARMTTTNTLVAMEEEDDFDDPMTPTPVKALPRVKACCIQPNFNSASVEDLFHKLGPVHIFNAKSEWSATKTVTLERRNGGYGFSVIGSAPVIVQSVEKEGAAKDAGVQVGDVITGVDNTDCKWGDHSFVVSLIRNTETCVTLDIVTPNSLKEIAEIYNVKLARDDQVVTSDYSGSIGSRSSSSSRNSTLNGLYSLTGSTHSSTGSRPGTPVKHSAALETGNESIMW</sequence>
<dbReference type="InterPro" id="IPR004328">
    <property type="entry name" value="BRO1_dom"/>
</dbReference>
<dbReference type="SUPFAM" id="SSF46585">
    <property type="entry name" value="HR1 repeat"/>
    <property type="match status" value="1"/>
</dbReference>
<dbReference type="Gene3D" id="1.25.40.280">
    <property type="entry name" value="alix/aip1 like domains"/>
    <property type="match status" value="1"/>
</dbReference>
<dbReference type="PANTHER" id="PTHR23031">
    <property type="entry name" value="RHOPHILIN"/>
    <property type="match status" value="1"/>
</dbReference>
<gene>
    <name evidence="7" type="ORF">PEVE_00032840</name>
</gene>
<dbReference type="InterPro" id="IPR036274">
    <property type="entry name" value="HR1_rpt_sf"/>
</dbReference>
<dbReference type="InterPro" id="IPR036034">
    <property type="entry name" value="PDZ_sf"/>
</dbReference>
<reference evidence="7 8" key="1">
    <citation type="submission" date="2022-05" db="EMBL/GenBank/DDBJ databases">
        <authorList>
            <consortium name="Genoscope - CEA"/>
            <person name="William W."/>
        </authorList>
    </citation>
    <scope>NUCLEOTIDE SEQUENCE [LARGE SCALE GENOMIC DNA]</scope>
</reference>
<feature type="region of interest" description="Disordered" evidence="3">
    <location>
        <begin position="619"/>
        <end position="675"/>
    </location>
</feature>
<dbReference type="PANTHER" id="PTHR23031:SF15">
    <property type="entry name" value="LD12055P"/>
    <property type="match status" value="1"/>
</dbReference>
<dbReference type="PROSITE" id="PS50106">
    <property type="entry name" value="PDZ"/>
    <property type="match status" value="1"/>
</dbReference>
<evidence type="ECO:0000259" key="6">
    <source>
        <dbReference type="PROSITE" id="PS51860"/>
    </source>
</evidence>
<evidence type="ECO:0000256" key="2">
    <source>
        <dbReference type="PROSITE-ProRule" id="PRU01207"/>
    </source>
</evidence>
<comment type="caution">
    <text evidence="7">The sequence shown here is derived from an EMBL/GenBank/DDBJ whole genome shotgun (WGS) entry which is preliminary data.</text>
</comment>
<keyword evidence="2" id="KW-0175">Coiled coil</keyword>
<dbReference type="PROSITE" id="PS51860">
    <property type="entry name" value="REM_1"/>
    <property type="match status" value="1"/>
</dbReference>